<dbReference type="Proteomes" id="UP001163798">
    <property type="component" value="Unassembled WGS sequence"/>
</dbReference>
<evidence type="ECO:0000313" key="2">
    <source>
        <dbReference type="EMBL" id="KAJ3790988.1"/>
    </source>
</evidence>
<evidence type="ECO:0000256" key="1">
    <source>
        <dbReference type="SAM" id="SignalP"/>
    </source>
</evidence>
<name>A0AA38NTW4_9AGAR</name>
<gene>
    <name evidence="2" type="ORF">GGU10DRAFT_104127</name>
</gene>
<evidence type="ECO:0000313" key="3">
    <source>
        <dbReference type="Proteomes" id="UP001163798"/>
    </source>
</evidence>
<organism evidence="2 3">
    <name type="scientific">Lentinula aff. detonsa</name>
    <dbReference type="NCBI Taxonomy" id="2804958"/>
    <lineage>
        <taxon>Eukaryota</taxon>
        <taxon>Fungi</taxon>
        <taxon>Dikarya</taxon>
        <taxon>Basidiomycota</taxon>
        <taxon>Agaricomycotina</taxon>
        <taxon>Agaricomycetes</taxon>
        <taxon>Agaricomycetidae</taxon>
        <taxon>Agaricales</taxon>
        <taxon>Marasmiineae</taxon>
        <taxon>Omphalotaceae</taxon>
        <taxon>Lentinula</taxon>
    </lineage>
</organism>
<sequence length="184" mass="20062">MRLASAYFTMALCSGLFSAALAVPVSSGDTLRSSTEGNLMALLQSRGLHESVHPPMSQRSQQRREACKVTFRAGVAGQDGGESGDQWNVRDVVTSFLSQEGIYTATSAAMIWENGYKPEGTGLIQFEFQAPDGPCHTARCRLLLIKPVSNWSIGQQISGLAGLHGESWYDLHQAFDRRFPSFST</sequence>
<reference evidence="2" key="1">
    <citation type="submission" date="2022-08" db="EMBL/GenBank/DDBJ databases">
        <authorList>
            <consortium name="DOE Joint Genome Institute"/>
            <person name="Min B."/>
            <person name="Riley R."/>
            <person name="Sierra-Patev S."/>
            <person name="Naranjo-Ortiz M."/>
            <person name="Looney B."/>
            <person name="Konkel Z."/>
            <person name="Slot J.C."/>
            <person name="Sakamoto Y."/>
            <person name="Steenwyk J.L."/>
            <person name="Rokas A."/>
            <person name="Carro J."/>
            <person name="Camarero S."/>
            <person name="Ferreira P."/>
            <person name="Molpeceres G."/>
            <person name="Ruiz-Duenas F.J."/>
            <person name="Serrano A."/>
            <person name="Henrissat B."/>
            <person name="Drula E."/>
            <person name="Hughes K.W."/>
            <person name="Mata J.L."/>
            <person name="Ishikawa N.K."/>
            <person name="Vargas-Isla R."/>
            <person name="Ushijima S."/>
            <person name="Smith C.A."/>
            <person name="Ahrendt S."/>
            <person name="Andreopoulos W."/>
            <person name="He G."/>
            <person name="Labutti K."/>
            <person name="Lipzen A."/>
            <person name="Ng V."/>
            <person name="Sandor L."/>
            <person name="Barry K."/>
            <person name="Martinez A.T."/>
            <person name="Xiao Y."/>
            <person name="Gibbons J.G."/>
            <person name="Terashima K."/>
            <person name="Hibbett D.S."/>
            <person name="Grigoriev I.V."/>
        </authorList>
    </citation>
    <scope>NUCLEOTIDE SEQUENCE</scope>
    <source>
        <strain evidence="2">TFB10291</strain>
    </source>
</reference>
<dbReference type="AlphaFoldDB" id="A0AA38NTW4"/>
<feature type="signal peptide" evidence="1">
    <location>
        <begin position="1"/>
        <end position="22"/>
    </location>
</feature>
<dbReference type="EMBL" id="MU793246">
    <property type="protein sequence ID" value="KAJ3790988.1"/>
    <property type="molecule type" value="Genomic_DNA"/>
</dbReference>
<accession>A0AA38NTW4</accession>
<comment type="caution">
    <text evidence="2">The sequence shown here is derived from an EMBL/GenBank/DDBJ whole genome shotgun (WGS) entry which is preliminary data.</text>
</comment>
<keyword evidence="3" id="KW-1185">Reference proteome</keyword>
<protein>
    <submittedName>
        <fullName evidence="2">Uncharacterized protein</fullName>
    </submittedName>
</protein>
<keyword evidence="1" id="KW-0732">Signal</keyword>
<feature type="chain" id="PRO_5041377245" evidence="1">
    <location>
        <begin position="23"/>
        <end position="184"/>
    </location>
</feature>
<proteinExistence type="predicted"/>